<gene>
    <name evidence="13" type="primary">LOC114481485</name>
</gene>
<evidence type="ECO:0000256" key="3">
    <source>
        <dbReference type="ARBA" id="ARBA00022448"/>
    </source>
</evidence>
<keyword evidence="4" id="KW-1003">Cell membrane</keyword>
<dbReference type="GO" id="GO:0072659">
    <property type="term" value="P:protein localization to plasma membrane"/>
    <property type="evidence" value="ECO:0007669"/>
    <property type="project" value="TreeGrafter"/>
</dbReference>
<reference evidence="13" key="1">
    <citation type="submission" date="2020-06" db="EMBL/GenBank/DDBJ databases">
        <authorList>
            <consortium name="Wellcome Sanger Institute Data Sharing"/>
        </authorList>
    </citation>
    <scope>NUCLEOTIDE SEQUENCE [LARGE SCALE GENOMIC DNA]</scope>
</reference>
<dbReference type="PANTHER" id="PTHR14076">
    <property type="entry name" value="RECEPTOR ACTIVITY MODIFYING PROTEIN RAMP"/>
    <property type="match status" value="1"/>
</dbReference>
<dbReference type="Proteomes" id="UP000694680">
    <property type="component" value="Chromosome 19"/>
</dbReference>
<comment type="similarity">
    <text evidence="2">Belongs to the RAMP family.</text>
</comment>
<evidence type="ECO:0000256" key="2">
    <source>
        <dbReference type="ARBA" id="ARBA00007087"/>
    </source>
</evidence>
<dbReference type="GO" id="GO:0008277">
    <property type="term" value="P:regulation of G protein-coupled receptor signaling pathway"/>
    <property type="evidence" value="ECO:0007669"/>
    <property type="project" value="InterPro"/>
</dbReference>
<reference evidence="13" key="3">
    <citation type="submission" date="2025-09" db="UniProtKB">
        <authorList>
            <consortium name="Ensembl"/>
        </authorList>
    </citation>
    <scope>IDENTIFICATION</scope>
</reference>
<keyword evidence="10" id="KW-0675">Receptor</keyword>
<keyword evidence="6 12" id="KW-0732">Signal</keyword>
<evidence type="ECO:0000256" key="12">
    <source>
        <dbReference type="SAM" id="SignalP"/>
    </source>
</evidence>
<keyword evidence="7 11" id="KW-1133">Transmembrane helix</keyword>
<dbReference type="GO" id="GO:0031623">
    <property type="term" value="P:receptor internalization"/>
    <property type="evidence" value="ECO:0007669"/>
    <property type="project" value="TreeGrafter"/>
</dbReference>
<evidence type="ECO:0000256" key="8">
    <source>
        <dbReference type="ARBA" id="ARBA00023136"/>
    </source>
</evidence>
<protein>
    <submittedName>
        <fullName evidence="13">Receptor activity-modifying protein 3-like</fullName>
    </submittedName>
</protein>
<evidence type="ECO:0000256" key="1">
    <source>
        <dbReference type="ARBA" id="ARBA00004251"/>
    </source>
</evidence>
<reference evidence="13" key="2">
    <citation type="submission" date="2025-08" db="UniProtKB">
        <authorList>
            <consortium name="Ensembl"/>
        </authorList>
    </citation>
    <scope>IDENTIFICATION</scope>
</reference>
<keyword evidence="9" id="KW-1015">Disulfide bond</keyword>
<keyword evidence="8 11" id="KW-0472">Membrane</keyword>
<dbReference type="GO" id="GO:0015026">
    <property type="term" value="F:coreceptor activity"/>
    <property type="evidence" value="ECO:0007669"/>
    <property type="project" value="InterPro"/>
</dbReference>
<name>A0A8C5GSM4_GOUWI</name>
<dbReference type="Pfam" id="PF04901">
    <property type="entry name" value="RAMP"/>
    <property type="match status" value="1"/>
</dbReference>
<evidence type="ECO:0000256" key="9">
    <source>
        <dbReference type="ARBA" id="ARBA00023157"/>
    </source>
</evidence>
<dbReference type="GO" id="GO:0007186">
    <property type="term" value="P:G protein-coupled receptor signaling pathway"/>
    <property type="evidence" value="ECO:0007669"/>
    <property type="project" value="TreeGrafter"/>
</dbReference>
<evidence type="ECO:0000256" key="7">
    <source>
        <dbReference type="ARBA" id="ARBA00022989"/>
    </source>
</evidence>
<evidence type="ECO:0000256" key="11">
    <source>
        <dbReference type="SAM" id="Phobius"/>
    </source>
</evidence>
<keyword evidence="5 11" id="KW-0812">Transmembrane</keyword>
<dbReference type="GO" id="GO:0005886">
    <property type="term" value="C:plasma membrane"/>
    <property type="evidence" value="ECO:0007669"/>
    <property type="project" value="UniProtKB-SubCell"/>
</dbReference>
<evidence type="ECO:0000256" key="5">
    <source>
        <dbReference type="ARBA" id="ARBA00022692"/>
    </source>
</evidence>
<proteinExistence type="inferred from homology"/>
<organism evidence="13 14">
    <name type="scientific">Gouania willdenowi</name>
    <name type="common">Blunt-snouted clingfish</name>
    <name type="synonym">Lepadogaster willdenowi</name>
    <dbReference type="NCBI Taxonomy" id="441366"/>
    <lineage>
        <taxon>Eukaryota</taxon>
        <taxon>Metazoa</taxon>
        <taxon>Chordata</taxon>
        <taxon>Craniata</taxon>
        <taxon>Vertebrata</taxon>
        <taxon>Euteleostomi</taxon>
        <taxon>Actinopterygii</taxon>
        <taxon>Neopterygii</taxon>
        <taxon>Teleostei</taxon>
        <taxon>Neoteleostei</taxon>
        <taxon>Acanthomorphata</taxon>
        <taxon>Ovalentaria</taxon>
        <taxon>Blenniimorphae</taxon>
        <taxon>Blenniiformes</taxon>
        <taxon>Gobiesocoidei</taxon>
        <taxon>Gobiesocidae</taxon>
        <taxon>Gobiesocinae</taxon>
        <taxon>Gouania</taxon>
    </lineage>
</organism>
<dbReference type="InterPro" id="IPR006985">
    <property type="entry name" value="RAMP"/>
</dbReference>
<accession>A0A8C5GSM4</accession>
<evidence type="ECO:0000256" key="4">
    <source>
        <dbReference type="ARBA" id="ARBA00022475"/>
    </source>
</evidence>
<sequence length="260" mass="29693">MRLRLSLDLLLSALLLLGSYPTPRSSFLSFVSCKDGNIFSISVTVLDVFVFVGGVELHAADKRNHTFNVSTDGHEEEWSQSKWNQTFNASTNGANDVHESTNATLFQEIQDELNSSQTFDILTEDDESFQDQDMWFPGLHCDQELLLLLSASHCGELFHQEMLWVSSEDWCHLSHVIRQYNDLTMCLERLSHVVGCYFPNPDIQDFLLHIHSIYFHNCTEEEELLLEDAPHGLVIVLTLIPVCIIPLMVYMVVWKSKVAN</sequence>
<dbReference type="InterPro" id="IPR038126">
    <property type="entry name" value="RAMP_sf"/>
</dbReference>
<feature type="signal peptide" evidence="12">
    <location>
        <begin position="1"/>
        <end position="21"/>
    </location>
</feature>
<dbReference type="Gene3D" id="1.10.150.510">
    <property type="entry name" value="Receptor activity modifying family"/>
    <property type="match status" value="1"/>
</dbReference>
<evidence type="ECO:0000256" key="10">
    <source>
        <dbReference type="ARBA" id="ARBA00023170"/>
    </source>
</evidence>
<dbReference type="GO" id="GO:0006886">
    <property type="term" value="P:intracellular protein transport"/>
    <property type="evidence" value="ECO:0007669"/>
    <property type="project" value="InterPro"/>
</dbReference>
<evidence type="ECO:0000256" key="6">
    <source>
        <dbReference type="ARBA" id="ARBA00022729"/>
    </source>
</evidence>
<keyword evidence="3" id="KW-0813">Transport</keyword>
<dbReference type="GO" id="GO:0006816">
    <property type="term" value="P:calcium ion transport"/>
    <property type="evidence" value="ECO:0007669"/>
    <property type="project" value="TreeGrafter"/>
</dbReference>
<dbReference type="PANTHER" id="PTHR14076:SF9">
    <property type="entry name" value="RECEPTOR ACTIVITY-MODIFYING PROTEIN 2"/>
    <property type="match status" value="1"/>
</dbReference>
<feature type="transmembrane region" description="Helical" evidence="11">
    <location>
        <begin position="233"/>
        <end position="254"/>
    </location>
</feature>
<dbReference type="GO" id="GO:0043235">
    <property type="term" value="C:receptor complex"/>
    <property type="evidence" value="ECO:0007669"/>
    <property type="project" value="TreeGrafter"/>
</dbReference>
<dbReference type="AlphaFoldDB" id="A0A8C5GSM4"/>
<dbReference type="GO" id="GO:0009986">
    <property type="term" value="C:cell surface"/>
    <property type="evidence" value="ECO:0007669"/>
    <property type="project" value="TreeGrafter"/>
</dbReference>
<dbReference type="Ensembl" id="ENSGWIT00000037904.1">
    <property type="protein sequence ID" value="ENSGWIP00000034766.1"/>
    <property type="gene ID" value="ENSGWIG00000018011.1"/>
</dbReference>
<evidence type="ECO:0000313" key="14">
    <source>
        <dbReference type="Proteomes" id="UP000694680"/>
    </source>
</evidence>
<evidence type="ECO:0000313" key="13">
    <source>
        <dbReference type="Ensembl" id="ENSGWIP00000034766.1"/>
    </source>
</evidence>
<dbReference type="GO" id="GO:0032870">
    <property type="term" value="P:cellular response to hormone stimulus"/>
    <property type="evidence" value="ECO:0007669"/>
    <property type="project" value="TreeGrafter"/>
</dbReference>
<feature type="chain" id="PRO_5034026066" evidence="12">
    <location>
        <begin position="22"/>
        <end position="260"/>
    </location>
</feature>
<keyword evidence="14" id="KW-1185">Reference proteome</keyword>
<dbReference type="GO" id="GO:0001525">
    <property type="term" value="P:angiogenesis"/>
    <property type="evidence" value="ECO:0007669"/>
    <property type="project" value="TreeGrafter"/>
</dbReference>
<comment type="subcellular location">
    <subcellularLocation>
        <location evidence="1">Cell membrane</location>
        <topology evidence="1">Single-pass type I membrane protein</topology>
    </subcellularLocation>
</comment>